<evidence type="ECO:0000256" key="6">
    <source>
        <dbReference type="SAM" id="MobiDB-lite"/>
    </source>
</evidence>
<feature type="compositionally biased region" description="Basic and acidic residues" evidence="6">
    <location>
        <begin position="692"/>
        <end position="704"/>
    </location>
</feature>
<feature type="region of interest" description="Disordered" evidence="6">
    <location>
        <begin position="676"/>
        <end position="708"/>
    </location>
</feature>
<accession>A0A7S4VSE4</accession>
<dbReference type="InterPro" id="IPR057244">
    <property type="entry name" value="GAIN_B"/>
</dbReference>
<feature type="transmembrane region" description="Helical" evidence="7">
    <location>
        <begin position="815"/>
        <end position="834"/>
    </location>
</feature>
<evidence type="ECO:0000256" key="2">
    <source>
        <dbReference type="ARBA" id="ARBA00022692"/>
    </source>
</evidence>
<protein>
    <recommendedName>
        <fullName evidence="8">GAIN-B domain-containing protein</fullName>
    </recommendedName>
</protein>
<feature type="transmembrane region" description="Helical" evidence="7">
    <location>
        <begin position="951"/>
        <end position="971"/>
    </location>
</feature>
<feature type="compositionally biased region" description="Basic residues" evidence="6">
    <location>
        <begin position="22"/>
        <end position="32"/>
    </location>
</feature>
<evidence type="ECO:0000256" key="4">
    <source>
        <dbReference type="ARBA" id="ARBA00023136"/>
    </source>
</evidence>
<evidence type="ECO:0000256" key="1">
    <source>
        <dbReference type="ARBA" id="ARBA00004370"/>
    </source>
</evidence>
<evidence type="ECO:0000256" key="7">
    <source>
        <dbReference type="SAM" id="Phobius"/>
    </source>
</evidence>
<reference evidence="9" key="1">
    <citation type="submission" date="2021-01" db="EMBL/GenBank/DDBJ databases">
        <authorList>
            <person name="Corre E."/>
            <person name="Pelletier E."/>
            <person name="Niang G."/>
            <person name="Scheremetjew M."/>
            <person name="Finn R."/>
            <person name="Kale V."/>
            <person name="Holt S."/>
            <person name="Cochrane G."/>
            <person name="Meng A."/>
            <person name="Brown T."/>
            <person name="Cohen L."/>
        </authorList>
    </citation>
    <scope>NUCLEOTIDE SEQUENCE</scope>
    <source>
        <strain evidence="9">CCMP3105</strain>
    </source>
</reference>
<feature type="transmembrane region" description="Helical" evidence="7">
    <location>
        <begin position="490"/>
        <end position="516"/>
    </location>
</feature>
<name>A0A7S4VSE4_9DINO</name>
<organism evidence="9">
    <name type="scientific">Alexandrium monilatum</name>
    <dbReference type="NCBI Taxonomy" id="311494"/>
    <lineage>
        <taxon>Eukaryota</taxon>
        <taxon>Sar</taxon>
        <taxon>Alveolata</taxon>
        <taxon>Dinophyceae</taxon>
        <taxon>Gonyaulacales</taxon>
        <taxon>Pyrocystaceae</taxon>
        <taxon>Alexandrium</taxon>
    </lineage>
</organism>
<feature type="domain" description="GAIN-B" evidence="8">
    <location>
        <begin position="307"/>
        <end position="469"/>
    </location>
</feature>
<gene>
    <name evidence="9" type="ORF">AMON00008_LOCUS61036</name>
</gene>
<dbReference type="PANTHER" id="PTHR12011">
    <property type="entry name" value="ADHESION G-PROTEIN COUPLED RECEPTOR"/>
    <property type="match status" value="1"/>
</dbReference>
<dbReference type="PROSITE" id="PS50221">
    <property type="entry name" value="GAIN_B"/>
    <property type="match status" value="1"/>
</dbReference>
<dbReference type="PANTHER" id="PTHR12011:SF347">
    <property type="entry name" value="FI21270P1-RELATED"/>
    <property type="match status" value="1"/>
</dbReference>
<dbReference type="GO" id="GO:0005886">
    <property type="term" value="C:plasma membrane"/>
    <property type="evidence" value="ECO:0007669"/>
    <property type="project" value="TreeGrafter"/>
</dbReference>
<feature type="region of interest" description="Disordered" evidence="6">
    <location>
        <begin position="356"/>
        <end position="377"/>
    </location>
</feature>
<feature type="compositionally biased region" description="Polar residues" evidence="6">
    <location>
        <begin position="751"/>
        <end position="760"/>
    </location>
</feature>
<proteinExistence type="predicted"/>
<keyword evidence="2 7" id="KW-0812">Transmembrane</keyword>
<keyword evidence="3 7" id="KW-1133">Transmembrane helix</keyword>
<evidence type="ECO:0000256" key="5">
    <source>
        <dbReference type="ARBA" id="ARBA00023157"/>
    </source>
</evidence>
<sequence>MVRAKLQHHRQRDDRVHDPYHHRNHHHRHRHRHADDPLTTTAAILTTAKATVTTTSTTPTTTATTAATATATATLTTTAAILTTAKATVTTTSTTPTATATTAATATATATVTTTATLPTTATSATATVTTTATIPTTTATTATTATATQTITATFPTIATTATIPTTATTTTTTTTASTTTATTTATMTLAATPSSTSTSSAAATTTTSMTTTIRATISTTRATTGTTTKTSSVTSTTSLTSAFSVTSTGFMFLPSTTATSTMTPVSVLAMAEAMESSLIAALPPGNQSTRTASIPGATVTAAKLNAAVAAQQGGSLSVSVEGTTVGVVVPVATFASLNKSSLALVVTAFDASSTAVDPGAAGPSSGASGGGAGAPRPKVASVVRANLVDLGDGSRLRVAGLSEPIKIVFAVNRTAGLECAYWDAQRGDWSSEGLSMSSSSKLGEPMVCETTHLSLFAAIWRGMASSVTCSQLSLLNAEAIREVGNTDWLIISGAITLWSVIEVSLITVCLGVCIDRVGRRKHWTDEHFLLPLNLEVEKAAEEGKEADETDEAEGGEQAAKASACCVAGVPCCCCISWCRESSALRDVVDEIMSNWFENFSEVRDLVESLYEALARPDESHEVAGGRAFLVTFKAMHHLLVSLAMTEVASTTRTSPDAVAFIIEDENLIEVLTQRHERLSEPDSGGAGGSIERRQEVRPRTLESQRQLAPVVENTECSGDSIFFGGLEWMRACWTVTVSADTDFFGPDPTASQIPPAQTSEDHSQPSEPEGLDTLGPKESLYTNASLRSVRSEAREDAWWSLHVEMSSAVDRSFLRLGSILHLPAMACHMFVAKHPLMLVLSHNMIMDASMRGLFLTMDIAGMVLLTTIFFESSGNPKSKKNKAECLDEDGEISEEAGRLIIIGIASVVFRGLPSGFLQSFHHRSFKKFPSEACPEWMKQLRTWRNQDRVIWLLGSLYVLLCHFVTVVFLANVAEDESLDWAISVCISLSMCFVIVPFAFALIIPLLAVMTLQMVSCALGEKKSEVLRRRHAHLVGSGTLLLPVAHI</sequence>
<evidence type="ECO:0000259" key="8">
    <source>
        <dbReference type="PROSITE" id="PS50221"/>
    </source>
</evidence>
<feature type="transmembrane region" description="Helical" evidence="7">
    <location>
        <begin position="983"/>
        <end position="1010"/>
    </location>
</feature>
<feature type="transmembrane region" description="Helical" evidence="7">
    <location>
        <begin position="854"/>
        <end position="872"/>
    </location>
</feature>
<comment type="subcellular location">
    <subcellularLocation>
        <location evidence="1">Membrane</location>
    </subcellularLocation>
</comment>
<keyword evidence="5" id="KW-1015">Disulfide bond</keyword>
<evidence type="ECO:0000256" key="3">
    <source>
        <dbReference type="ARBA" id="ARBA00022989"/>
    </source>
</evidence>
<feature type="compositionally biased region" description="Basic and acidic residues" evidence="6">
    <location>
        <begin position="11"/>
        <end position="21"/>
    </location>
</feature>
<feature type="compositionally biased region" description="Basic residues" evidence="6">
    <location>
        <begin position="1"/>
        <end position="10"/>
    </location>
</feature>
<keyword evidence="4 7" id="KW-0472">Membrane</keyword>
<feature type="region of interest" description="Disordered" evidence="6">
    <location>
        <begin position="746"/>
        <end position="779"/>
    </location>
</feature>
<dbReference type="EMBL" id="HBNR01085259">
    <property type="protein sequence ID" value="CAE4662960.1"/>
    <property type="molecule type" value="Transcribed_RNA"/>
</dbReference>
<dbReference type="AlphaFoldDB" id="A0A7S4VSE4"/>
<evidence type="ECO:0000313" key="9">
    <source>
        <dbReference type="EMBL" id="CAE4662960.1"/>
    </source>
</evidence>
<feature type="region of interest" description="Disordered" evidence="6">
    <location>
        <begin position="1"/>
        <end position="37"/>
    </location>
</feature>